<dbReference type="InterPro" id="IPR042094">
    <property type="entry name" value="T2SS_GspF_sf"/>
</dbReference>
<dbReference type="EMBL" id="VSSQ01000563">
    <property type="protein sequence ID" value="MPL97582.1"/>
    <property type="molecule type" value="Genomic_DNA"/>
</dbReference>
<keyword evidence="6 8" id="KW-1133">Transmembrane helix</keyword>
<feature type="transmembrane region" description="Helical" evidence="8">
    <location>
        <begin position="171"/>
        <end position="196"/>
    </location>
</feature>
<dbReference type="InterPro" id="IPR003004">
    <property type="entry name" value="GspF/PilC"/>
</dbReference>
<keyword evidence="5 8" id="KW-0812">Transmembrane</keyword>
<dbReference type="PANTHER" id="PTHR30012:SF0">
    <property type="entry name" value="TYPE II SECRETION SYSTEM PROTEIN F-RELATED"/>
    <property type="match status" value="1"/>
</dbReference>
<reference evidence="10" key="1">
    <citation type="submission" date="2019-08" db="EMBL/GenBank/DDBJ databases">
        <authorList>
            <person name="Kucharzyk K."/>
            <person name="Murdoch R.W."/>
            <person name="Higgins S."/>
            <person name="Loffler F."/>
        </authorList>
    </citation>
    <scope>NUCLEOTIDE SEQUENCE</scope>
</reference>
<name>A0A644W4G2_9ZZZZ</name>
<feature type="domain" description="Type II secretion system protein GspF" evidence="9">
    <location>
        <begin position="270"/>
        <end position="392"/>
    </location>
</feature>
<protein>
    <submittedName>
        <fullName evidence="10">Type II secretion system protein F</fullName>
    </submittedName>
</protein>
<evidence type="ECO:0000259" key="9">
    <source>
        <dbReference type="Pfam" id="PF00482"/>
    </source>
</evidence>
<evidence type="ECO:0000256" key="4">
    <source>
        <dbReference type="ARBA" id="ARBA00022519"/>
    </source>
</evidence>
<keyword evidence="7 8" id="KW-0472">Membrane</keyword>
<keyword evidence="3" id="KW-1003">Cell membrane</keyword>
<evidence type="ECO:0000313" key="10">
    <source>
        <dbReference type="EMBL" id="MPL97582.1"/>
    </source>
</evidence>
<evidence type="ECO:0000256" key="3">
    <source>
        <dbReference type="ARBA" id="ARBA00022475"/>
    </source>
</evidence>
<dbReference type="PRINTS" id="PR00812">
    <property type="entry name" value="BCTERIALGSPF"/>
</dbReference>
<feature type="transmembrane region" description="Helical" evidence="8">
    <location>
        <begin position="216"/>
        <end position="238"/>
    </location>
</feature>
<feature type="domain" description="Type II secretion system protein GspF" evidence="9">
    <location>
        <begin position="67"/>
        <end position="190"/>
    </location>
</feature>
<dbReference type="Gene3D" id="1.20.81.30">
    <property type="entry name" value="Type II secretion system (T2SS), domain F"/>
    <property type="match status" value="2"/>
</dbReference>
<evidence type="ECO:0000256" key="2">
    <source>
        <dbReference type="ARBA" id="ARBA00005745"/>
    </source>
</evidence>
<accession>A0A644W4G2</accession>
<dbReference type="Pfam" id="PF00482">
    <property type="entry name" value="T2SSF"/>
    <property type="match status" value="2"/>
</dbReference>
<dbReference type="InterPro" id="IPR018076">
    <property type="entry name" value="T2SS_GspF_dom"/>
</dbReference>
<evidence type="ECO:0000256" key="6">
    <source>
        <dbReference type="ARBA" id="ARBA00022989"/>
    </source>
</evidence>
<evidence type="ECO:0000256" key="8">
    <source>
        <dbReference type="SAM" id="Phobius"/>
    </source>
</evidence>
<feature type="transmembrane region" description="Helical" evidence="8">
    <location>
        <begin position="373"/>
        <end position="394"/>
    </location>
</feature>
<comment type="caution">
    <text evidence="10">The sequence shown here is derived from an EMBL/GenBank/DDBJ whole genome shotgun (WGS) entry which is preliminary data.</text>
</comment>
<dbReference type="PANTHER" id="PTHR30012">
    <property type="entry name" value="GENERAL SECRETION PATHWAY PROTEIN"/>
    <property type="match status" value="1"/>
</dbReference>
<evidence type="ECO:0000256" key="1">
    <source>
        <dbReference type="ARBA" id="ARBA00004429"/>
    </source>
</evidence>
<sequence>MKNYKYRAMKNDGTKIEGKFEGSSKDDVINMITSSGYYPLKVEEIVESKAIEFKFFEKITIKDLAIFCRQFYTMLDAGVTITNCINILSKEIPNKKLREILSTIEDDVKKGELLSESMAKHSKHFPQLLISMVESGEVSGNIDEMMLRMSVHFEKENKINNKVKSAMTYPAILSIVAVVAVTFIMTFVMPTFVEMFEGEGITLPLITRIMLGTSKFLSNNLIIIMLAIVIMIILFNIYKKSPSGIVTISNLKLRFPIIGNLNKKIIVSRFTRTLSTLLASGVSLVQALPTVAGVLENKVAEDAILKIRERVVRGDGLSTPIRENDIFPKMLSSMIKIGEESGSLDDILNKTADFYDDEVEQAIQTTTSLIEPLLIVIMGVVIGGIVISIMLPMFDMYTQM</sequence>
<gene>
    <name evidence="10" type="primary">epsF_9</name>
    <name evidence="10" type="ORF">SDC9_43774</name>
</gene>
<evidence type="ECO:0000256" key="7">
    <source>
        <dbReference type="ARBA" id="ARBA00023136"/>
    </source>
</evidence>
<keyword evidence="4" id="KW-0997">Cell inner membrane</keyword>
<comment type="similarity">
    <text evidence="2">Belongs to the GSP F family.</text>
</comment>
<comment type="subcellular location">
    <subcellularLocation>
        <location evidence="1">Cell inner membrane</location>
        <topology evidence="1">Multi-pass membrane protein</topology>
    </subcellularLocation>
</comment>
<dbReference type="FunFam" id="1.20.81.30:FF:000001">
    <property type="entry name" value="Type II secretion system protein F"/>
    <property type="match status" value="2"/>
</dbReference>
<evidence type="ECO:0000256" key="5">
    <source>
        <dbReference type="ARBA" id="ARBA00022692"/>
    </source>
</evidence>
<dbReference type="GO" id="GO:0005886">
    <property type="term" value="C:plasma membrane"/>
    <property type="evidence" value="ECO:0007669"/>
    <property type="project" value="UniProtKB-SubCell"/>
</dbReference>
<organism evidence="10">
    <name type="scientific">bioreactor metagenome</name>
    <dbReference type="NCBI Taxonomy" id="1076179"/>
    <lineage>
        <taxon>unclassified sequences</taxon>
        <taxon>metagenomes</taxon>
        <taxon>ecological metagenomes</taxon>
    </lineage>
</organism>
<proteinExistence type="inferred from homology"/>
<dbReference type="AlphaFoldDB" id="A0A644W4G2"/>